<keyword evidence="1" id="KW-0472">Membrane</keyword>
<dbReference type="EMBL" id="AYZL01000008">
    <property type="protein sequence ID" value="KRN04586.1"/>
    <property type="molecule type" value="Genomic_DNA"/>
</dbReference>
<reference evidence="2 3" key="1">
    <citation type="journal article" date="2015" name="Genome Announc.">
        <title>Expanding the biotechnology potential of lactobacilli through comparative genomics of 213 strains and associated genera.</title>
        <authorList>
            <person name="Sun Z."/>
            <person name="Harris H.M."/>
            <person name="McCann A."/>
            <person name="Guo C."/>
            <person name="Argimon S."/>
            <person name="Zhang W."/>
            <person name="Yang X."/>
            <person name="Jeffery I.B."/>
            <person name="Cooney J.C."/>
            <person name="Kagawa T.F."/>
            <person name="Liu W."/>
            <person name="Song Y."/>
            <person name="Salvetti E."/>
            <person name="Wrobel A."/>
            <person name="Rasinkangas P."/>
            <person name="Parkhill J."/>
            <person name="Rea M.C."/>
            <person name="O'Sullivan O."/>
            <person name="Ritari J."/>
            <person name="Douillard F.P."/>
            <person name="Paul Ross R."/>
            <person name="Yang R."/>
            <person name="Briner A.E."/>
            <person name="Felis G.E."/>
            <person name="de Vos W.M."/>
            <person name="Barrangou R."/>
            <person name="Klaenhammer T.R."/>
            <person name="Caufield P.W."/>
            <person name="Cui Y."/>
            <person name="Zhang H."/>
            <person name="O'Toole P.W."/>
        </authorList>
    </citation>
    <scope>NUCLEOTIDE SEQUENCE [LARGE SCALE GENOMIC DNA]</scope>
    <source>
        <strain evidence="2 3">DSM 23037</strain>
    </source>
</reference>
<protein>
    <recommendedName>
        <fullName evidence="4">DUF1634 domain-containing protein</fullName>
    </recommendedName>
</protein>
<dbReference type="AlphaFoldDB" id="A0A0R2DVN0"/>
<evidence type="ECO:0000256" key="1">
    <source>
        <dbReference type="SAM" id="Phobius"/>
    </source>
</evidence>
<evidence type="ECO:0000313" key="3">
    <source>
        <dbReference type="Proteomes" id="UP000051378"/>
    </source>
</evidence>
<dbReference type="PATRIC" id="fig|1423744.4.peg.37"/>
<evidence type="ECO:0008006" key="4">
    <source>
        <dbReference type="Google" id="ProtNLM"/>
    </source>
</evidence>
<dbReference type="InterPro" id="IPR012861">
    <property type="entry name" value="DUF1634"/>
</dbReference>
<gene>
    <name evidence="2" type="ORF">FC86_GL000034</name>
</gene>
<dbReference type="RefSeq" id="WP_056974225.1">
    <property type="nucleotide sequence ID" value="NZ_AYZL01000008.1"/>
</dbReference>
<dbReference type="Proteomes" id="UP000051378">
    <property type="component" value="Unassembled WGS sequence"/>
</dbReference>
<keyword evidence="1" id="KW-0812">Transmembrane</keyword>
<name>A0A0R2DVN0_9LACO</name>
<comment type="caution">
    <text evidence="2">The sequence shown here is derived from an EMBL/GenBank/DDBJ whole genome shotgun (WGS) entry which is preliminary data.</text>
</comment>
<feature type="transmembrane region" description="Helical" evidence="1">
    <location>
        <begin position="18"/>
        <end position="39"/>
    </location>
</feature>
<dbReference type="Pfam" id="PF07843">
    <property type="entry name" value="DUF1634"/>
    <property type="match status" value="1"/>
</dbReference>
<feature type="transmembrane region" description="Helical" evidence="1">
    <location>
        <begin position="67"/>
        <end position="93"/>
    </location>
</feature>
<keyword evidence="3" id="KW-1185">Reference proteome</keyword>
<dbReference type="STRING" id="1423744.FC86_GL000034"/>
<proteinExistence type="predicted"/>
<keyword evidence="1" id="KW-1133">Transmembrane helix</keyword>
<feature type="transmembrane region" description="Helical" evidence="1">
    <location>
        <begin position="99"/>
        <end position="120"/>
    </location>
</feature>
<dbReference type="OrthoDB" id="1682804at2"/>
<organism evidence="2 3">
    <name type="scientific">Holzapfeliella floricola DSM 23037 = JCM 16512</name>
    <dbReference type="NCBI Taxonomy" id="1423744"/>
    <lineage>
        <taxon>Bacteria</taxon>
        <taxon>Bacillati</taxon>
        <taxon>Bacillota</taxon>
        <taxon>Bacilli</taxon>
        <taxon>Lactobacillales</taxon>
        <taxon>Lactobacillaceae</taxon>
        <taxon>Holzapfeliella</taxon>
    </lineage>
</organism>
<evidence type="ECO:0000313" key="2">
    <source>
        <dbReference type="EMBL" id="KRN04586.1"/>
    </source>
</evidence>
<accession>A0A0R2DVN0</accession>
<sequence length="122" mass="13326">MNDKQKEMQDVELLIGKILRAGVIIAAVVMAFGVLLLLLQGNSGYAGNNMPASLSEVFMGSIALKPYAIMALGILLLILTPVLRVVISIYAFFKESDYLYMWITSIVLVILIISMVVGYLGK</sequence>